<feature type="transmembrane region" description="Helical" evidence="1">
    <location>
        <begin position="73"/>
        <end position="93"/>
    </location>
</feature>
<name>A0A2W5RV51_CERSP</name>
<evidence type="ECO:0000259" key="2">
    <source>
        <dbReference type="Pfam" id="PF00892"/>
    </source>
</evidence>
<dbReference type="PANTHER" id="PTHR22911:SF103">
    <property type="entry name" value="BLR2811 PROTEIN"/>
    <property type="match status" value="1"/>
</dbReference>
<dbReference type="Proteomes" id="UP000248975">
    <property type="component" value="Unassembled WGS sequence"/>
</dbReference>
<organism evidence="3 4">
    <name type="scientific">Cereibacter sphaeroides</name>
    <name type="common">Rhodobacter sphaeroides</name>
    <dbReference type="NCBI Taxonomy" id="1063"/>
    <lineage>
        <taxon>Bacteria</taxon>
        <taxon>Pseudomonadati</taxon>
        <taxon>Pseudomonadota</taxon>
        <taxon>Alphaproteobacteria</taxon>
        <taxon>Rhodobacterales</taxon>
        <taxon>Paracoccaceae</taxon>
        <taxon>Cereibacter</taxon>
    </lineage>
</organism>
<feature type="domain" description="EamA" evidence="2">
    <location>
        <begin position="8"/>
        <end position="141"/>
    </location>
</feature>
<feature type="transmembrane region" description="Helical" evidence="1">
    <location>
        <begin position="236"/>
        <end position="258"/>
    </location>
</feature>
<proteinExistence type="predicted"/>
<feature type="transmembrane region" description="Helical" evidence="1">
    <location>
        <begin position="99"/>
        <end position="118"/>
    </location>
</feature>
<sequence length="295" mass="31182">MTNSENLRGALYMMVAMAAFTLNDAAMKVATETVPLFQATAMRGTVTTAMLVFLGFSLGGFGRNISPRDLGLVAVRSVAEIGATLFFLLALVHMPLANLSAIMQCLPLAVTLGAALIFRDRIGWRRMLAIAIGFGGVLIILRPGAAGFDEWSAMGLASVACVVVRDLATRRLSRDIPSVFVALSSAVAVLAMGLVGMTATGVQAVSLHECVVIAAASVALIAGYMSGVMAMRVGDIGFIAPFRYTSLVWAIGLGWMVFGTFPDWLTLLGAGIVIATGIFTLYRERKLAQVRRAAE</sequence>
<dbReference type="AlphaFoldDB" id="A0A2W5RV51"/>
<evidence type="ECO:0000313" key="3">
    <source>
        <dbReference type="EMBL" id="PZQ94558.1"/>
    </source>
</evidence>
<gene>
    <name evidence="3" type="ORF">DI533_21970</name>
</gene>
<reference evidence="3 4" key="1">
    <citation type="submission" date="2017-08" db="EMBL/GenBank/DDBJ databases">
        <title>Infants hospitalized years apart are colonized by the same room-sourced microbial strains.</title>
        <authorList>
            <person name="Brooks B."/>
            <person name="Olm M.R."/>
            <person name="Firek B.A."/>
            <person name="Baker R."/>
            <person name="Thomas B.C."/>
            <person name="Morowitz M.J."/>
            <person name="Banfield J.F."/>
        </authorList>
    </citation>
    <scope>NUCLEOTIDE SEQUENCE [LARGE SCALE GENOMIC DNA]</scope>
    <source>
        <strain evidence="3">S2_003_000_R2_11</strain>
    </source>
</reference>
<protein>
    <submittedName>
        <fullName evidence="3">EamA family transporter</fullName>
    </submittedName>
</protein>
<dbReference type="EMBL" id="QFQS01000018">
    <property type="protein sequence ID" value="PZQ94558.1"/>
    <property type="molecule type" value="Genomic_DNA"/>
</dbReference>
<feature type="transmembrane region" description="Helical" evidence="1">
    <location>
        <begin position="41"/>
        <end position="61"/>
    </location>
</feature>
<comment type="caution">
    <text evidence="3">The sequence shown here is derived from an EMBL/GenBank/DDBJ whole genome shotgun (WGS) entry which is preliminary data.</text>
</comment>
<dbReference type="GO" id="GO:0016020">
    <property type="term" value="C:membrane"/>
    <property type="evidence" value="ECO:0007669"/>
    <property type="project" value="InterPro"/>
</dbReference>
<keyword evidence="1" id="KW-0472">Membrane</keyword>
<feature type="transmembrane region" description="Helical" evidence="1">
    <location>
        <begin position="180"/>
        <end position="199"/>
    </location>
</feature>
<keyword evidence="1" id="KW-1133">Transmembrane helix</keyword>
<evidence type="ECO:0000313" key="4">
    <source>
        <dbReference type="Proteomes" id="UP000248975"/>
    </source>
</evidence>
<dbReference type="Pfam" id="PF00892">
    <property type="entry name" value="EamA"/>
    <property type="match status" value="1"/>
</dbReference>
<dbReference type="InterPro" id="IPR000620">
    <property type="entry name" value="EamA_dom"/>
</dbReference>
<evidence type="ECO:0000256" key="1">
    <source>
        <dbReference type="SAM" id="Phobius"/>
    </source>
</evidence>
<dbReference type="InterPro" id="IPR037185">
    <property type="entry name" value="EmrE-like"/>
</dbReference>
<dbReference type="SUPFAM" id="SSF103481">
    <property type="entry name" value="Multidrug resistance efflux transporter EmrE"/>
    <property type="match status" value="2"/>
</dbReference>
<keyword evidence="1" id="KW-0812">Transmembrane</keyword>
<accession>A0A2W5RV51</accession>
<feature type="transmembrane region" description="Helical" evidence="1">
    <location>
        <begin position="264"/>
        <end position="282"/>
    </location>
</feature>
<dbReference type="PANTHER" id="PTHR22911">
    <property type="entry name" value="ACYL-MALONYL CONDENSING ENZYME-RELATED"/>
    <property type="match status" value="1"/>
</dbReference>
<feature type="transmembrane region" description="Helical" evidence="1">
    <location>
        <begin position="205"/>
        <end position="224"/>
    </location>
</feature>